<accession>A0AAV0APY5</accession>
<name>A0AAV0APY5_PHAPC</name>
<evidence type="ECO:0000313" key="2">
    <source>
        <dbReference type="Proteomes" id="UP001153365"/>
    </source>
</evidence>
<dbReference type="Proteomes" id="UP001153365">
    <property type="component" value="Unassembled WGS sequence"/>
</dbReference>
<dbReference type="AlphaFoldDB" id="A0AAV0APY5"/>
<evidence type="ECO:0000313" key="1">
    <source>
        <dbReference type="EMBL" id="CAH7670278.1"/>
    </source>
</evidence>
<dbReference type="PANTHER" id="PTHR31912:SF34">
    <property type="entry name" value="NOTOCHORD-RELATED PROTEIN"/>
    <property type="match status" value="1"/>
</dbReference>
<protein>
    <submittedName>
        <fullName evidence="1">Uncharacterized protein</fullName>
    </submittedName>
</protein>
<proteinExistence type="predicted"/>
<dbReference type="PANTHER" id="PTHR31912">
    <property type="entry name" value="IP13529P"/>
    <property type="match status" value="1"/>
</dbReference>
<sequence>MDDSEASWSSEYSDSLKNNISDAFSEPSTEDFHHPGFHLRKIRKMYNHIRQVLGLCDVDLPSRKTVQSAKSQLLKKTHCKEKMSVSIMGNPITTVIIQVLLTQCSHKVARGGLASKSLNFFSGDIYKFSQSAKWLHQHPRDLRVQMINVGDKSYYIYEPAQLKDGNVVVPIYFYIKGGIMFAKVCKLNVFVLSSSEVQISIFGDLDFYASDLKEIMAQDFLKPYIEIKAHDGRLLADKCRNILLENSEEIHLPNEWRIKAQGKMIRHIPLNIYSDDTSGNLSKQWNKHISICMTLSGLSPLYSNQEYNTMFVATSNIASALELCAPVIEELNTLSSTGFWAYDSSLNEDVLVMPVVLLFMGDSPIHAEISSSMHPNVSLQPCRICCLKADSKKEKATANYVQRFIGHNSKGFQAYQLIKRMN</sequence>
<comment type="caution">
    <text evidence="1">The sequence shown here is derived from an EMBL/GenBank/DDBJ whole genome shotgun (WGS) entry which is preliminary data.</text>
</comment>
<keyword evidence="2" id="KW-1185">Reference proteome</keyword>
<organism evidence="1 2">
    <name type="scientific">Phakopsora pachyrhizi</name>
    <name type="common">Asian soybean rust disease fungus</name>
    <dbReference type="NCBI Taxonomy" id="170000"/>
    <lineage>
        <taxon>Eukaryota</taxon>
        <taxon>Fungi</taxon>
        <taxon>Dikarya</taxon>
        <taxon>Basidiomycota</taxon>
        <taxon>Pucciniomycotina</taxon>
        <taxon>Pucciniomycetes</taxon>
        <taxon>Pucciniales</taxon>
        <taxon>Phakopsoraceae</taxon>
        <taxon>Phakopsora</taxon>
    </lineage>
</organism>
<dbReference type="EMBL" id="CALTRL010000967">
    <property type="protein sequence ID" value="CAH7670278.1"/>
    <property type="molecule type" value="Genomic_DNA"/>
</dbReference>
<reference evidence="1" key="1">
    <citation type="submission" date="2022-06" db="EMBL/GenBank/DDBJ databases">
        <authorList>
            <consortium name="SYNGENTA / RWTH Aachen University"/>
        </authorList>
    </citation>
    <scope>NUCLEOTIDE SEQUENCE</scope>
</reference>
<gene>
    <name evidence="1" type="ORF">PPACK8108_LOCUS4994</name>
</gene>